<reference evidence="1" key="2">
    <citation type="submission" date="2018-05" db="EMBL/GenBank/DDBJ databases">
        <title>OmerRS3 (Oryza meridionalis Reference Sequence Version 3).</title>
        <authorList>
            <person name="Zhang J."/>
            <person name="Kudrna D."/>
            <person name="Lee S."/>
            <person name="Talag J."/>
            <person name="Welchert J."/>
            <person name="Wing R.A."/>
        </authorList>
    </citation>
    <scope>NUCLEOTIDE SEQUENCE [LARGE SCALE GENOMIC DNA]</scope>
    <source>
        <strain evidence="1">cv. OR44</strain>
    </source>
</reference>
<sequence length="70" mass="7682">MDRIYGLNSFHREPTIAAANIFWTVDKWAVFCFRWAAFGDSGSADSADIRCGTGGDAYPAVQQPNAQHSD</sequence>
<proteinExistence type="predicted"/>
<dbReference type="HOGENOM" id="CLU_2762055_0_0_1"/>
<dbReference type="Gramene" id="OMERI01G35100.1">
    <property type="protein sequence ID" value="OMERI01G35100.1"/>
    <property type="gene ID" value="OMERI01G35100"/>
</dbReference>
<name>A0A0E0CAN5_9ORYZ</name>
<accession>A0A0E0CAN5</accession>
<protein>
    <submittedName>
        <fullName evidence="1">Uncharacterized protein</fullName>
    </submittedName>
</protein>
<evidence type="ECO:0000313" key="1">
    <source>
        <dbReference type="EnsemblPlants" id="OMERI01G35100.1"/>
    </source>
</evidence>
<evidence type="ECO:0000313" key="2">
    <source>
        <dbReference type="Proteomes" id="UP000008021"/>
    </source>
</evidence>
<dbReference type="Proteomes" id="UP000008021">
    <property type="component" value="Chromosome 1"/>
</dbReference>
<reference evidence="1" key="1">
    <citation type="submission" date="2015-04" db="UniProtKB">
        <authorList>
            <consortium name="EnsemblPlants"/>
        </authorList>
    </citation>
    <scope>IDENTIFICATION</scope>
</reference>
<keyword evidence="2" id="KW-1185">Reference proteome</keyword>
<dbReference type="AlphaFoldDB" id="A0A0E0CAN5"/>
<organism evidence="1">
    <name type="scientific">Oryza meridionalis</name>
    <dbReference type="NCBI Taxonomy" id="40149"/>
    <lineage>
        <taxon>Eukaryota</taxon>
        <taxon>Viridiplantae</taxon>
        <taxon>Streptophyta</taxon>
        <taxon>Embryophyta</taxon>
        <taxon>Tracheophyta</taxon>
        <taxon>Spermatophyta</taxon>
        <taxon>Magnoliopsida</taxon>
        <taxon>Liliopsida</taxon>
        <taxon>Poales</taxon>
        <taxon>Poaceae</taxon>
        <taxon>BOP clade</taxon>
        <taxon>Oryzoideae</taxon>
        <taxon>Oryzeae</taxon>
        <taxon>Oryzinae</taxon>
        <taxon>Oryza</taxon>
    </lineage>
</organism>
<dbReference type="EnsemblPlants" id="OMERI01G35100.1">
    <property type="protein sequence ID" value="OMERI01G35100.1"/>
    <property type="gene ID" value="OMERI01G35100"/>
</dbReference>